<dbReference type="CDD" id="cd01647">
    <property type="entry name" value="RT_LTR"/>
    <property type="match status" value="1"/>
</dbReference>
<dbReference type="Pfam" id="PF00078">
    <property type="entry name" value="RVT_1"/>
    <property type="match status" value="1"/>
</dbReference>
<keyword evidence="2" id="KW-0548">Nucleotidyltransferase</keyword>
<dbReference type="InterPro" id="IPR053134">
    <property type="entry name" value="RNA-dir_DNA_polymerase"/>
</dbReference>
<dbReference type="Gene3D" id="3.30.70.270">
    <property type="match status" value="1"/>
</dbReference>
<dbReference type="OrthoDB" id="1724165at2759"/>
<dbReference type="InterPro" id="IPR043502">
    <property type="entry name" value="DNA/RNA_pol_sf"/>
</dbReference>
<name>A0A5B6W183_9ROSI</name>
<dbReference type="SUPFAM" id="SSF56672">
    <property type="entry name" value="DNA/RNA polymerases"/>
    <property type="match status" value="1"/>
</dbReference>
<organism evidence="2 3">
    <name type="scientific">Gossypium australe</name>
    <dbReference type="NCBI Taxonomy" id="47621"/>
    <lineage>
        <taxon>Eukaryota</taxon>
        <taxon>Viridiplantae</taxon>
        <taxon>Streptophyta</taxon>
        <taxon>Embryophyta</taxon>
        <taxon>Tracheophyta</taxon>
        <taxon>Spermatophyta</taxon>
        <taxon>Magnoliopsida</taxon>
        <taxon>eudicotyledons</taxon>
        <taxon>Gunneridae</taxon>
        <taxon>Pentapetalae</taxon>
        <taxon>rosids</taxon>
        <taxon>malvids</taxon>
        <taxon>Malvales</taxon>
        <taxon>Malvaceae</taxon>
        <taxon>Malvoideae</taxon>
        <taxon>Gossypium</taxon>
    </lineage>
</organism>
<evidence type="ECO:0000259" key="1">
    <source>
        <dbReference type="Pfam" id="PF00078"/>
    </source>
</evidence>
<dbReference type="PANTHER" id="PTHR24559:SF457">
    <property type="entry name" value="RNA-DIRECTED DNA POLYMERASE HOMOLOG"/>
    <property type="match status" value="1"/>
</dbReference>
<dbReference type="AlphaFoldDB" id="A0A5B6W183"/>
<dbReference type="EMBL" id="SMMG02000005">
    <property type="protein sequence ID" value="KAA3475629.1"/>
    <property type="molecule type" value="Genomic_DNA"/>
</dbReference>
<evidence type="ECO:0000313" key="2">
    <source>
        <dbReference type="EMBL" id="KAA3475629.1"/>
    </source>
</evidence>
<proteinExistence type="predicted"/>
<gene>
    <name evidence="2" type="ORF">EPI10_025786</name>
</gene>
<feature type="domain" description="Reverse transcriptase" evidence="1">
    <location>
        <begin position="337"/>
        <end position="428"/>
    </location>
</feature>
<dbReference type="GO" id="GO:0003964">
    <property type="term" value="F:RNA-directed DNA polymerase activity"/>
    <property type="evidence" value="ECO:0007669"/>
    <property type="project" value="UniProtKB-KW"/>
</dbReference>
<dbReference type="Proteomes" id="UP000325315">
    <property type="component" value="Unassembled WGS sequence"/>
</dbReference>
<accession>A0A5B6W183</accession>
<comment type="caution">
    <text evidence="2">The sequence shown here is derived from an EMBL/GenBank/DDBJ whole genome shotgun (WGS) entry which is preliminary data.</text>
</comment>
<sequence length="451" mass="51507">MPNTKVEPEKEKYLMIRQGEGKSEPLVNKPVTESEAREFLKFLKHTGAVRSSLHQKLKLVTEGRLITINEEEDIIASVASNAPYIENDTEAIECSFRSLEFVNATFISEGGKIPARCQQRKEELERKREKRRARLNGAENEWGSMTFPHISNTFVSGGIIHSGLENMNKETDEDMMRALSINAVTEESPKKRNLEGISPYEPGSVLDNWTAKEILVVFRTKTESPDIDVMSDTAMGPKFPYEQDICLEGSQDFADDEDCSLSPDLLRMDLIKLLLEFKDVFAWSYQDMPGLSADIAVHRIPIKRECKPVQQKLRRMRPDVAVKITEEVKKQFDVGFLRVGTFCYQVMPFGLKNAGVTYQRAMVTLFHNMMHKEIEVYVDDMIAKSRTEREHVQLLRKLFLRLRKFQLKLNPAKCTFGARSGKLLGFIVSEKGIEVDLDKVKAVQELPPPRT</sequence>
<dbReference type="InterPro" id="IPR000477">
    <property type="entry name" value="RT_dom"/>
</dbReference>
<keyword evidence="3" id="KW-1185">Reference proteome</keyword>
<dbReference type="PANTHER" id="PTHR24559">
    <property type="entry name" value="TRANSPOSON TY3-I GAG-POL POLYPROTEIN"/>
    <property type="match status" value="1"/>
</dbReference>
<protein>
    <submittedName>
        <fullName evidence="2">Reverse transcriptase</fullName>
    </submittedName>
</protein>
<keyword evidence="2" id="KW-0808">Transferase</keyword>
<reference evidence="3" key="1">
    <citation type="journal article" date="2019" name="Plant Biotechnol. J.">
        <title>Genome sequencing of the Australian wild diploid species Gossypium australe highlights disease resistance and delayed gland morphogenesis.</title>
        <authorList>
            <person name="Cai Y."/>
            <person name="Cai X."/>
            <person name="Wang Q."/>
            <person name="Wang P."/>
            <person name="Zhang Y."/>
            <person name="Cai C."/>
            <person name="Xu Y."/>
            <person name="Wang K."/>
            <person name="Zhou Z."/>
            <person name="Wang C."/>
            <person name="Geng S."/>
            <person name="Li B."/>
            <person name="Dong Q."/>
            <person name="Hou Y."/>
            <person name="Wang H."/>
            <person name="Ai P."/>
            <person name="Liu Z."/>
            <person name="Yi F."/>
            <person name="Sun M."/>
            <person name="An G."/>
            <person name="Cheng J."/>
            <person name="Zhang Y."/>
            <person name="Shi Q."/>
            <person name="Xie Y."/>
            <person name="Shi X."/>
            <person name="Chang Y."/>
            <person name="Huang F."/>
            <person name="Chen Y."/>
            <person name="Hong S."/>
            <person name="Mi L."/>
            <person name="Sun Q."/>
            <person name="Zhang L."/>
            <person name="Zhou B."/>
            <person name="Peng R."/>
            <person name="Zhang X."/>
            <person name="Liu F."/>
        </authorList>
    </citation>
    <scope>NUCLEOTIDE SEQUENCE [LARGE SCALE GENOMIC DNA]</scope>
    <source>
        <strain evidence="3">cv. PA1801</strain>
    </source>
</reference>
<keyword evidence="2" id="KW-0695">RNA-directed DNA polymerase</keyword>
<dbReference type="InterPro" id="IPR043128">
    <property type="entry name" value="Rev_trsase/Diguanyl_cyclase"/>
</dbReference>
<evidence type="ECO:0000313" key="3">
    <source>
        <dbReference type="Proteomes" id="UP000325315"/>
    </source>
</evidence>